<dbReference type="Gene3D" id="3.40.50.20">
    <property type="match status" value="1"/>
</dbReference>
<evidence type="ECO:0000256" key="1">
    <source>
        <dbReference type="PROSITE-ProRule" id="PRU00409"/>
    </source>
</evidence>
<dbReference type="PROSITE" id="PS50975">
    <property type="entry name" value="ATP_GRASP"/>
    <property type="match status" value="1"/>
</dbReference>
<dbReference type="Proteomes" id="UP001597040">
    <property type="component" value="Unassembled WGS sequence"/>
</dbReference>
<dbReference type="InterPro" id="IPR011761">
    <property type="entry name" value="ATP-grasp"/>
</dbReference>
<keyword evidence="1" id="KW-0067">ATP-binding</keyword>
<sequence>MKKGWIIYRKNDAQQNKAYIEWFIEEAFKQNMSLELVLRENITIGIRDNKQSVFVHNEPAYLPTFAIVRTIESLLNLHLETLGVQVFNSSIISNICNNKALTHHKVSSLQVPMVDTIFTHKSDVFESPPLPFPFVLKETSGRGGKQVHYIKDTKDWQRSLALITTSDIIIQSCNVKLGKDVRVFVVGNEIIGAVLRESTNDFRANFKLGGTAKLYHLLPTEEMLVNKIITHFDFGMVGIDFLIDHSGNFLFNEIEDIVGSRTLSAVSNSNIVQKYVTHIKNNI</sequence>
<accession>A0ABW3LMC2</accession>
<organism evidence="3 4">
    <name type="scientific">Virgibacillus byunsanensis</name>
    <dbReference type="NCBI Taxonomy" id="570945"/>
    <lineage>
        <taxon>Bacteria</taxon>
        <taxon>Bacillati</taxon>
        <taxon>Bacillota</taxon>
        <taxon>Bacilli</taxon>
        <taxon>Bacillales</taxon>
        <taxon>Bacillaceae</taxon>
        <taxon>Virgibacillus</taxon>
    </lineage>
</organism>
<dbReference type="SUPFAM" id="SSF56059">
    <property type="entry name" value="Glutathione synthetase ATP-binding domain-like"/>
    <property type="match status" value="1"/>
</dbReference>
<dbReference type="Pfam" id="PF08443">
    <property type="entry name" value="RimK"/>
    <property type="match status" value="1"/>
</dbReference>
<reference evidence="4" key="1">
    <citation type="journal article" date="2019" name="Int. J. Syst. Evol. Microbiol.">
        <title>The Global Catalogue of Microorganisms (GCM) 10K type strain sequencing project: providing services to taxonomists for standard genome sequencing and annotation.</title>
        <authorList>
            <consortium name="The Broad Institute Genomics Platform"/>
            <consortium name="The Broad Institute Genome Sequencing Center for Infectious Disease"/>
            <person name="Wu L."/>
            <person name="Ma J."/>
        </authorList>
    </citation>
    <scope>NUCLEOTIDE SEQUENCE [LARGE SCALE GENOMIC DNA]</scope>
    <source>
        <strain evidence="4">CCUG 56754</strain>
    </source>
</reference>
<proteinExistence type="predicted"/>
<protein>
    <submittedName>
        <fullName evidence="3">RimK family alpha-L-glutamate ligase</fullName>
    </submittedName>
</protein>
<keyword evidence="3" id="KW-0436">Ligase</keyword>
<keyword evidence="1" id="KW-0547">Nucleotide-binding</keyword>
<dbReference type="RefSeq" id="WP_390363191.1">
    <property type="nucleotide sequence ID" value="NZ_JBHTKJ010000039.1"/>
</dbReference>
<gene>
    <name evidence="3" type="ORF">ACFQ3N_14165</name>
</gene>
<dbReference type="EMBL" id="JBHTKJ010000039">
    <property type="protein sequence ID" value="MFD1039531.1"/>
    <property type="molecule type" value="Genomic_DNA"/>
</dbReference>
<dbReference type="InterPro" id="IPR013651">
    <property type="entry name" value="ATP-grasp_RimK-type"/>
</dbReference>
<evidence type="ECO:0000313" key="4">
    <source>
        <dbReference type="Proteomes" id="UP001597040"/>
    </source>
</evidence>
<comment type="caution">
    <text evidence="3">The sequence shown here is derived from an EMBL/GenBank/DDBJ whole genome shotgun (WGS) entry which is preliminary data.</text>
</comment>
<name>A0ABW3LMC2_9BACI</name>
<evidence type="ECO:0000313" key="3">
    <source>
        <dbReference type="EMBL" id="MFD1039531.1"/>
    </source>
</evidence>
<evidence type="ECO:0000259" key="2">
    <source>
        <dbReference type="PROSITE" id="PS50975"/>
    </source>
</evidence>
<keyword evidence="4" id="KW-1185">Reference proteome</keyword>
<feature type="domain" description="ATP-grasp" evidence="2">
    <location>
        <begin position="103"/>
        <end position="280"/>
    </location>
</feature>
<dbReference type="PANTHER" id="PTHR21621:SF2">
    <property type="entry name" value="COENZYME GAMMA-F420-2:ALPHA-L-GLUTAMATE LIGASE"/>
    <property type="match status" value="1"/>
</dbReference>
<dbReference type="PANTHER" id="PTHR21621">
    <property type="entry name" value="RIBOSOMAL PROTEIN S6 MODIFICATION PROTEIN"/>
    <property type="match status" value="1"/>
</dbReference>
<dbReference type="GO" id="GO:0016874">
    <property type="term" value="F:ligase activity"/>
    <property type="evidence" value="ECO:0007669"/>
    <property type="project" value="UniProtKB-KW"/>
</dbReference>
<dbReference type="Gene3D" id="3.30.470.20">
    <property type="entry name" value="ATP-grasp fold, B domain"/>
    <property type="match status" value="1"/>
</dbReference>